<feature type="transmembrane region" description="Helical" evidence="1">
    <location>
        <begin position="153"/>
        <end position="178"/>
    </location>
</feature>
<accession>A0A8E2AVP3</accession>
<name>A0A8E2AVP3_9APHY</name>
<keyword evidence="1" id="KW-0812">Transmembrane</keyword>
<evidence type="ECO:0000313" key="3">
    <source>
        <dbReference type="Proteomes" id="UP000250043"/>
    </source>
</evidence>
<dbReference type="Proteomes" id="UP000250043">
    <property type="component" value="Unassembled WGS sequence"/>
</dbReference>
<evidence type="ECO:0000256" key="1">
    <source>
        <dbReference type="SAM" id="Phobius"/>
    </source>
</evidence>
<dbReference type="AlphaFoldDB" id="A0A8E2AVP3"/>
<keyword evidence="3" id="KW-1185">Reference proteome</keyword>
<keyword evidence="1" id="KW-1133">Transmembrane helix</keyword>
<gene>
    <name evidence="2" type="ORF">OBBRIDRAFT_543210</name>
</gene>
<dbReference type="EMBL" id="KV722389">
    <property type="protein sequence ID" value="OCH91208.1"/>
    <property type="molecule type" value="Genomic_DNA"/>
</dbReference>
<reference evidence="2 3" key="1">
    <citation type="submission" date="2016-07" db="EMBL/GenBank/DDBJ databases">
        <title>Draft genome of the white-rot fungus Obba rivulosa 3A-2.</title>
        <authorList>
            <consortium name="DOE Joint Genome Institute"/>
            <person name="Miettinen O."/>
            <person name="Riley R."/>
            <person name="Acob R."/>
            <person name="Barry K."/>
            <person name="Cullen D."/>
            <person name="De Vries R."/>
            <person name="Hainaut M."/>
            <person name="Hatakka A."/>
            <person name="Henrissat B."/>
            <person name="Hilden K."/>
            <person name="Kuo R."/>
            <person name="Labutti K."/>
            <person name="Lipzen A."/>
            <person name="Makela M.R."/>
            <person name="Sandor L."/>
            <person name="Spatafora J.W."/>
            <person name="Grigoriev I.V."/>
            <person name="Hibbett D.S."/>
        </authorList>
    </citation>
    <scope>NUCLEOTIDE SEQUENCE [LARGE SCALE GENOMIC DNA]</scope>
    <source>
        <strain evidence="2 3">3A-2</strain>
    </source>
</reference>
<proteinExistence type="predicted"/>
<protein>
    <submittedName>
        <fullName evidence="2">Uncharacterized protein</fullName>
    </submittedName>
</protein>
<evidence type="ECO:0000313" key="2">
    <source>
        <dbReference type="EMBL" id="OCH91208.1"/>
    </source>
</evidence>
<sequence length="200" mass="22506">MQQPGTRVRKTQRAVKRYINVGTVRMTSKLNHISALPIQDQRQTTPWLIFCGSALFLIDNMSHSIEPITCILNVVNSTAYWTFRHIILLNIPALYGQMFSTKSDLESAEDRGSLDTWWDDLLKEYNGMAGISAATVTLSMTILQTSFCAGNSTAFTCGTTTLICGLIAFAFCAMYIWLMQQFRGVQERVNWVQVVHSAYS</sequence>
<feature type="transmembrane region" description="Helical" evidence="1">
    <location>
        <begin position="127"/>
        <end position="147"/>
    </location>
</feature>
<organism evidence="2 3">
    <name type="scientific">Obba rivulosa</name>
    <dbReference type="NCBI Taxonomy" id="1052685"/>
    <lineage>
        <taxon>Eukaryota</taxon>
        <taxon>Fungi</taxon>
        <taxon>Dikarya</taxon>
        <taxon>Basidiomycota</taxon>
        <taxon>Agaricomycotina</taxon>
        <taxon>Agaricomycetes</taxon>
        <taxon>Polyporales</taxon>
        <taxon>Gelatoporiaceae</taxon>
        <taxon>Obba</taxon>
    </lineage>
</organism>
<keyword evidence="1" id="KW-0472">Membrane</keyword>